<feature type="binding site" evidence="8">
    <location>
        <position position="45"/>
    </location>
    <ligand>
        <name>[4Fe-4S] cluster</name>
        <dbReference type="ChEBI" id="CHEBI:49883"/>
        <label>1</label>
    </ligand>
</feature>
<feature type="binding site" evidence="8">
    <location>
        <position position="78"/>
    </location>
    <ligand>
        <name>[4Fe-4S] cluster</name>
        <dbReference type="ChEBI" id="CHEBI:49883"/>
        <label>2</label>
        <note>4Fe-4S-S-AdoMet</note>
    </ligand>
</feature>
<dbReference type="SFLD" id="SFLDS00029">
    <property type="entry name" value="Radical_SAM"/>
    <property type="match status" value="1"/>
</dbReference>
<dbReference type="SMART" id="SM00729">
    <property type="entry name" value="Elp3"/>
    <property type="match status" value="1"/>
</dbReference>
<keyword evidence="2 8" id="KW-0808">Transferase</keyword>
<comment type="catalytic activity">
    <reaction evidence="7 8">
        <text>[[Fe-S] cluster scaffold protein carrying a second [4Fe-4S](2+) cluster] + N(6)-octanoyl-L-lysyl-[protein] + 2 oxidized [2Fe-2S]-[ferredoxin] + 2 S-adenosyl-L-methionine + 4 H(+) = [[Fe-S] cluster scaffold protein] + N(6)-[(R)-dihydrolipoyl]-L-lysyl-[protein] + 4 Fe(3+) + 2 hydrogen sulfide + 2 5'-deoxyadenosine + 2 L-methionine + 2 reduced [2Fe-2S]-[ferredoxin]</text>
        <dbReference type="Rhea" id="RHEA:16585"/>
        <dbReference type="Rhea" id="RHEA-COMP:9928"/>
        <dbReference type="Rhea" id="RHEA-COMP:10000"/>
        <dbReference type="Rhea" id="RHEA-COMP:10001"/>
        <dbReference type="Rhea" id="RHEA-COMP:10475"/>
        <dbReference type="Rhea" id="RHEA-COMP:14568"/>
        <dbReference type="Rhea" id="RHEA-COMP:14569"/>
        <dbReference type="ChEBI" id="CHEBI:15378"/>
        <dbReference type="ChEBI" id="CHEBI:17319"/>
        <dbReference type="ChEBI" id="CHEBI:29034"/>
        <dbReference type="ChEBI" id="CHEBI:29919"/>
        <dbReference type="ChEBI" id="CHEBI:33722"/>
        <dbReference type="ChEBI" id="CHEBI:33737"/>
        <dbReference type="ChEBI" id="CHEBI:33738"/>
        <dbReference type="ChEBI" id="CHEBI:57844"/>
        <dbReference type="ChEBI" id="CHEBI:59789"/>
        <dbReference type="ChEBI" id="CHEBI:78809"/>
        <dbReference type="ChEBI" id="CHEBI:83100"/>
        <dbReference type="EC" id="2.8.1.8"/>
    </reaction>
</comment>
<dbReference type="NCBIfam" id="TIGR00510">
    <property type="entry name" value="lipA"/>
    <property type="match status" value="1"/>
</dbReference>
<keyword evidence="5 8" id="KW-0408">Iron</keyword>
<dbReference type="EMBL" id="WBUI01000002">
    <property type="protein sequence ID" value="KAB2934936.1"/>
    <property type="molecule type" value="Genomic_DNA"/>
</dbReference>
<feature type="binding site" evidence="8">
    <location>
        <position position="71"/>
    </location>
    <ligand>
        <name>[4Fe-4S] cluster</name>
        <dbReference type="ChEBI" id="CHEBI:49883"/>
        <label>2</label>
        <note>4Fe-4S-S-AdoMet</note>
    </ligand>
</feature>
<comment type="function">
    <text evidence="8">Catalyzes the radical-mediated insertion of two sulfur atoms into the C-6 and C-8 positions of the octanoyl moiety bound to the lipoyl domains of lipoate-dependent enzymes, thereby converting the octanoylated domains into lipoylated derivatives.</text>
</comment>
<organism evidence="10 11">
    <name type="scientific">Leptonema illini</name>
    <dbReference type="NCBI Taxonomy" id="183"/>
    <lineage>
        <taxon>Bacteria</taxon>
        <taxon>Pseudomonadati</taxon>
        <taxon>Spirochaetota</taxon>
        <taxon>Spirochaetia</taxon>
        <taxon>Leptospirales</taxon>
        <taxon>Leptospiraceae</taxon>
        <taxon>Leptonema</taxon>
    </lineage>
</organism>
<evidence type="ECO:0000256" key="8">
    <source>
        <dbReference type="HAMAP-Rule" id="MF_00206"/>
    </source>
</evidence>
<keyword evidence="4 8" id="KW-0479">Metal-binding</keyword>
<proteinExistence type="inferred from homology"/>
<name>A0A833H4N5_9LEPT</name>
<accession>A0A833H4N5</accession>
<feature type="binding site" evidence="8">
    <location>
        <position position="75"/>
    </location>
    <ligand>
        <name>[4Fe-4S] cluster</name>
        <dbReference type="ChEBI" id="CHEBI:49883"/>
        <label>2</label>
        <note>4Fe-4S-S-AdoMet</note>
    </ligand>
</feature>
<dbReference type="NCBIfam" id="NF004019">
    <property type="entry name" value="PRK05481.1"/>
    <property type="match status" value="1"/>
</dbReference>
<keyword evidence="6 8" id="KW-0411">Iron-sulfur</keyword>
<evidence type="ECO:0000313" key="10">
    <source>
        <dbReference type="EMBL" id="KAB2934936.1"/>
    </source>
</evidence>
<dbReference type="PANTHER" id="PTHR10949">
    <property type="entry name" value="LIPOYL SYNTHASE"/>
    <property type="match status" value="1"/>
</dbReference>
<feature type="binding site" evidence="8">
    <location>
        <position position="56"/>
    </location>
    <ligand>
        <name>[4Fe-4S] cluster</name>
        <dbReference type="ChEBI" id="CHEBI:49883"/>
        <label>1</label>
    </ligand>
</feature>
<evidence type="ECO:0000256" key="4">
    <source>
        <dbReference type="ARBA" id="ARBA00022723"/>
    </source>
</evidence>
<dbReference type="CDD" id="cd01335">
    <property type="entry name" value="Radical_SAM"/>
    <property type="match status" value="1"/>
</dbReference>
<dbReference type="PROSITE" id="PS51918">
    <property type="entry name" value="RADICAL_SAM"/>
    <property type="match status" value="1"/>
</dbReference>
<dbReference type="HAMAP" id="MF_00206">
    <property type="entry name" value="Lipoyl_synth"/>
    <property type="match status" value="1"/>
</dbReference>
<dbReference type="InterPro" id="IPR003698">
    <property type="entry name" value="Lipoyl_synth"/>
</dbReference>
<dbReference type="Pfam" id="PF04055">
    <property type="entry name" value="Radical_SAM"/>
    <property type="match status" value="1"/>
</dbReference>
<dbReference type="NCBIfam" id="NF009544">
    <property type="entry name" value="PRK12928.1"/>
    <property type="match status" value="1"/>
</dbReference>
<dbReference type="EC" id="2.8.1.8" evidence="8"/>
<dbReference type="GO" id="GO:0016992">
    <property type="term" value="F:lipoate synthase activity"/>
    <property type="evidence" value="ECO:0007669"/>
    <property type="project" value="UniProtKB-UniRule"/>
</dbReference>
<keyword evidence="3 8" id="KW-0949">S-adenosyl-L-methionine</keyword>
<feature type="domain" description="Radical SAM core" evidence="9">
    <location>
        <begin position="57"/>
        <end position="271"/>
    </location>
</feature>
<evidence type="ECO:0000256" key="5">
    <source>
        <dbReference type="ARBA" id="ARBA00023004"/>
    </source>
</evidence>
<evidence type="ECO:0000259" key="9">
    <source>
        <dbReference type="PROSITE" id="PS51918"/>
    </source>
</evidence>
<evidence type="ECO:0000313" key="11">
    <source>
        <dbReference type="Proteomes" id="UP000460298"/>
    </source>
</evidence>
<keyword evidence="8" id="KW-0963">Cytoplasm</keyword>
<comment type="caution">
    <text evidence="10">The sequence shown here is derived from an EMBL/GenBank/DDBJ whole genome shotgun (WGS) entry which is preliminary data.</text>
</comment>
<dbReference type="InterPro" id="IPR013785">
    <property type="entry name" value="Aldolase_TIM"/>
</dbReference>
<dbReference type="UniPathway" id="UPA00538">
    <property type="reaction ID" value="UER00593"/>
</dbReference>
<dbReference type="SFLD" id="SFLDG01058">
    <property type="entry name" value="lipoyl_synthase_like"/>
    <property type="match status" value="1"/>
</dbReference>
<protein>
    <recommendedName>
        <fullName evidence="8">Lipoyl synthase</fullName>
        <ecNumber evidence="8">2.8.1.8</ecNumber>
    </recommendedName>
    <alternativeName>
        <fullName evidence="8">Lip-syn</fullName>
        <shortName evidence="8">LS</shortName>
    </alternativeName>
    <alternativeName>
        <fullName evidence="8">Lipoate synthase</fullName>
    </alternativeName>
    <alternativeName>
        <fullName evidence="8">Lipoic acid synthase</fullName>
    </alternativeName>
    <alternativeName>
        <fullName evidence="8">Sulfur insertion protein LipA</fullName>
    </alternativeName>
</protein>
<dbReference type="GO" id="GO:0005737">
    <property type="term" value="C:cytoplasm"/>
    <property type="evidence" value="ECO:0007669"/>
    <property type="project" value="UniProtKB-SubCell"/>
</dbReference>
<evidence type="ECO:0000256" key="1">
    <source>
        <dbReference type="ARBA" id="ARBA00022485"/>
    </source>
</evidence>
<dbReference type="InterPro" id="IPR007197">
    <property type="entry name" value="rSAM"/>
</dbReference>
<dbReference type="PANTHER" id="PTHR10949:SF0">
    <property type="entry name" value="LIPOYL SYNTHASE, MITOCHONDRIAL"/>
    <property type="match status" value="1"/>
</dbReference>
<keyword evidence="1 8" id="KW-0004">4Fe-4S</keyword>
<dbReference type="GO" id="GO:0046872">
    <property type="term" value="F:metal ion binding"/>
    <property type="evidence" value="ECO:0007669"/>
    <property type="project" value="UniProtKB-KW"/>
</dbReference>
<comment type="pathway">
    <text evidence="8">Protein modification; protein lipoylation via endogenous pathway; protein N(6)-(lipoyl)lysine from octanoyl-[acyl-carrier-protein]: step 2/2.</text>
</comment>
<dbReference type="PIRSF" id="PIRSF005963">
    <property type="entry name" value="Lipoyl_synth"/>
    <property type="match status" value="1"/>
</dbReference>
<evidence type="ECO:0000256" key="3">
    <source>
        <dbReference type="ARBA" id="ARBA00022691"/>
    </source>
</evidence>
<reference evidence="10 11" key="1">
    <citation type="submission" date="2019-10" db="EMBL/GenBank/DDBJ databases">
        <title>Extracellular Electron Transfer in a Candidatus Methanoperedens spp. Enrichment Culture.</title>
        <authorList>
            <person name="Berger S."/>
            <person name="Rangel Shaw D."/>
            <person name="Berben T."/>
            <person name="In 'T Zandt M."/>
            <person name="Frank J."/>
            <person name="Reimann J."/>
            <person name="Jetten M.S.M."/>
            <person name="Welte C.U."/>
        </authorList>
    </citation>
    <scope>NUCLEOTIDE SEQUENCE [LARGE SCALE GENOMIC DNA]</scope>
    <source>
        <strain evidence="10">SB12</strain>
    </source>
</reference>
<feature type="binding site" evidence="8">
    <location>
        <position position="50"/>
    </location>
    <ligand>
        <name>[4Fe-4S] cluster</name>
        <dbReference type="ChEBI" id="CHEBI:49883"/>
        <label>1</label>
    </ligand>
</feature>
<dbReference type="SUPFAM" id="SSF102114">
    <property type="entry name" value="Radical SAM enzymes"/>
    <property type="match status" value="1"/>
</dbReference>
<dbReference type="Gene3D" id="3.20.20.70">
    <property type="entry name" value="Aldolase class I"/>
    <property type="match status" value="1"/>
</dbReference>
<feature type="binding site" evidence="8">
    <location>
        <position position="282"/>
    </location>
    <ligand>
        <name>[4Fe-4S] cluster</name>
        <dbReference type="ChEBI" id="CHEBI:49883"/>
        <label>1</label>
    </ligand>
</feature>
<evidence type="ECO:0000256" key="7">
    <source>
        <dbReference type="ARBA" id="ARBA00047326"/>
    </source>
</evidence>
<evidence type="ECO:0000256" key="2">
    <source>
        <dbReference type="ARBA" id="ARBA00022679"/>
    </source>
</evidence>
<dbReference type="GO" id="GO:0051539">
    <property type="term" value="F:4 iron, 4 sulfur cluster binding"/>
    <property type="evidence" value="ECO:0007669"/>
    <property type="project" value="UniProtKB-UniRule"/>
</dbReference>
<comment type="similarity">
    <text evidence="8">Belongs to the radical SAM superfamily. Lipoyl synthase family.</text>
</comment>
<dbReference type="SFLD" id="SFLDF00271">
    <property type="entry name" value="lipoyl_synthase"/>
    <property type="match status" value="1"/>
</dbReference>
<gene>
    <name evidence="8 10" type="primary">lipA</name>
    <name evidence="10" type="ORF">F9K24_03915</name>
</gene>
<evidence type="ECO:0000256" key="6">
    <source>
        <dbReference type="ARBA" id="ARBA00023014"/>
    </source>
</evidence>
<sequence length="306" mass="33628">MKYSSSTPPAPPEWMKVRLKFATEAPTTAADVREKVTGSGLHTVCEEASCPNLGHCWSRGTATFLVMGDRCTRRCGFCDISTARPLPLDPTEPLRLAETVRSMKLRHVVITSVDRDELPDCGSTHFAACITETKRLNPETSVEVLMPDFKAKPESLQRIFDAAPHIINHNIETVPSLYREICPQSNYAHSLEVLRRSAEAGFMAKTGLILGLGETIDEVKEVIADARKAGVKLLTIGQYLQPTSDHAPLKAYIAPETFEELKSFALKQGFVYVEAGPLVRSSYHAGDALDFLLQADGKPADLTEKT</sequence>
<comment type="cofactor">
    <cofactor evidence="8">
        <name>[4Fe-4S] cluster</name>
        <dbReference type="ChEBI" id="CHEBI:49883"/>
    </cofactor>
    <text evidence="8">Binds 2 [4Fe-4S] clusters per subunit. One cluster is coordinated with 3 cysteines and an exchangeable S-adenosyl-L-methionine.</text>
</comment>
<dbReference type="InterPro" id="IPR006638">
    <property type="entry name" value="Elp3/MiaA/NifB-like_rSAM"/>
</dbReference>
<dbReference type="Proteomes" id="UP000460298">
    <property type="component" value="Unassembled WGS sequence"/>
</dbReference>
<dbReference type="InterPro" id="IPR058240">
    <property type="entry name" value="rSAM_sf"/>
</dbReference>
<comment type="subcellular location">
    <subcellularLocation>
        <location evidence="8">Cytoplasm</location>
    </subcellularLocation>
</comment>
<dbReference type="AlphaFoldDB" id="A0A833H4N5"/>
<dbReference type="GO" id="GO:0009249">
    <property type="term" value="P:protein lipoylation"/>
    <property type="evidence" value="ECO:0007669"/>
    <property type="project" value="UniProtKB-UniRule"/>
</dbReference>